<evidence type="ECO:0000256" key="1">
    <source>
        <dbReference type="ARBA" id="ARBA00004202"/>
    </source>
</evidence>
<proteinExistence type="inferred from homology"/>
<dbReference type="PANTHER" id="PTHR43553:SF24">
    <property type="entry name" value="ENERGY-COUPLING FACTOR TRANSPORTER ATP-BINDING PROTEIN ECFA1"/>
    <property type="match status" value="1"/>
</dbReference>
<keyword evidence="13" id="KW-1185">Reference proteome</keyword>
<dbReference type="InterPro" id="IPR003439">
    <property type="entry name" value="ABC_transporter-like_ATP-bd"/>
</dbReference>
<keyword evidence="3 10" id="KW-0813">Transport</keyword>
<dbReference type="InterPro" id="IPR050095">
    <property type="entry name" value="ECF_ABC_transporter_ATP-bd"/>
</dbReference>
<keyword evidence="8 10" id="KW-0472">Membrane</keyword>
<evidence type="ECO:0000256" key="8">
    <source>
        <dbReference type="ARBA" id="ARBA00023136"/>
    </source>
</evidence>
<dbReference type="InterPro" id="IPR015856">
    <property type="entry name" value="ABC_transpr_CbiO/EcfA_su"/>
</dbReference>
<comment type="similarity">
    <text evidence="2 10">Belongs to the ABC transporter superfamily.</text>
</comment>
<evidence type="ECO:0000256" key="4">
    <source>
        <dbReference type="ARBA" id="ARBA00022475"/>
    </source>
</evidence>
<dbReference type="NCBIfam" id="TIGR01166">
    <property type="entry name" value="cbiO"/>
    <property type="match status" value="1"/>
</dbReference>
<organism evidence="12 13">
    <name type="scientific">Bacillus kandeliae</name>
    <dbReference type="NCBI Taxonomy" id="3129297"/>
    <lineage>
        <taxon>Bacteria</taxon>
        <taxon>Bacillati</taxon>
        <taxon>Bacillota</taxon>
        <taxon>Bacilli</taxon>
        <taxon>Bacillales</taxon>
        <taxon>Bacillaceae</taxon>
        <taxon>Bacillus</taxon>
    </lineage>
</organism>
<dbReference type="InterPro" id="IPR027417">
    <property type="entry name" value="P-loop_NTPase"/>
</dbReference>
<dbReference type="PANTHER" id="PTHR43553">
    <property type="entry name" value="HEAVY METAL TRANSPORTER"/>
    <property type="match status" value="1"/>
</dbReference>
<dbReference type="RefSeq" id="WP_338749011.1">
    <property type="nucleotide sequence ID" value="NZ_CP147404.1"/>
</dbReference>
<dbReference type="InterPro" id="IPR005876">
    <property type="entry name" value="Co_trans_ATP-bd"/>
</dbReference>
<dbReference type="Gene3D" id="3.40.50.300">
    <property type="entry name" value="P-loop containing nucleotide triphosphate hydrolases"/>
    <property type="match status" value="1"/>
</dbReference>
<evidence type="ECO:0000256" key="7">
    <source>
        <dbReference type="ARBA" id="ARBA00022967"/>
    </source>
</evidence>
<keyword evidence="7" id="KW-1278">Translocase</keyword>
<dbReference type="SMART" id="SM00382">
    <property type="entry name" value="AAA"/>
    <property type="match status" value="1"/>
</dbReference>
<reference evidence="12 13" key="1">
    <citation type="submission" date="2024-02" db="EMBL/GenBank/DDBJ databases">
        <title>Seven novel Bacillus-like species.</title>
        <authorList>
            <person name="Liu G."/>
        </authorList>
    </citation>
    <scope>NUCLEOTIDE SEQUENCE [LARGE SCALE GENOMIC DNA]</scope>
    <source>
        <strain evidence="12 13">FJAT-52991</strain>
    </source>
</reference>
<dbReference type="InterPro" id="IPR017871">
    <property type="entry name" value="ABC_transporter-like_CS"/>
</dbReference>
<keyword evidence="4 10" id="KW-1003">Cell membrane</keyword>
<keyword evidence="5 10" id="KW-0547">Nucleotide-binding</keyword>
<comment type="subcellular location">
    <subcellularLocation>
        <location evidence="1 10">Cell membrane</location>
        <topology evidence="1 10">Peripheral membrane protein</topology>
    </subcellularLocation>
</comment>
<dbReference type="CDD" id="cd03225">
    <property type="entry name" value="ABC_cobalt_CbiO_domain1"/>
    <property type="match status" value="1"/>
</dbReference>
<dbReference type="PROSITE" id="PS50893">
    <property type="entry name" value="ABC_TRANSPORTER_2"/>
    <property type="match status" value="1"/>
</dbReference>
<dbReference type="PROSITE" id="PS00211">
    <property type="entry name" value="ABC_TRANSPORTER_1"/>
    <property type="match status" value="1"/>
</dbReference>
<comment type="function">
    <text evidence="10">Part of an ABC transporter complex. Responsible for energy coupling to the transport system.</text>
</comment>
<dbReference type="Pfam" id="PF00005">
    <property type="entry name" value="ABC_tran"/>
    <property type="match status" value="1"/>
</dbReference>
<evidence type="ECO:0000256" key="3">
    <source>
        <dbReference type="ARBA" id="ARBA00022448"/>
    </source>
</evidence>
<sequence length="273" mass="30750">MLEVNDMSYVYPDGTKALDQLTLTIQSGRKIAILGNNGAGKSSLFLHFNGLLQPTEGEIRFQDKPLSYKRKALKELRRQVGIVFQNPDAQLFSPTVLEDVMYGPLQLGYSKQEAERAALATLEVTGLMELRSKPPHFLSLGQKKRVAIAGVAVMNPKLLILDEPTAGLDPLYAKKMMAFVSELQDEEQTILLSTHDVNFAYEWADEIIILYNGRLQAFGPPEDLFMQKDLLKRCHLEQPWIVEVFAAWQAAHPDQPTTVPKTKEELLRIIQNS</sequence>
<dbReference type="Proteomes" id="UP001387364">
    <property type="component" value="Chromosome"/>
</dbReference>
<evidence type="ECO:0000259" key="11">
    <source>
        <dbReference type="PROSITE" id="PS50893"/>
    </source>
</evidence>
<name>A0ABZ2N169_9BACI</name>
<evidence type="ECO:0000256" key="9">
    <source>
        <dbReference type="ARBA" id="ARBA00025157"/>
    </source>
</evidence>
<gene>
    <name evidence="12" type="ORF">WDJ61_09305</name>
</gene>
<accession>A0ABZ2N169</accession>
<dbReference type="InterPro" id="IPR003593">
    <property type="entry name" value="AAA+_ATPase"/>
</dbReference>
<evidence type="ECO:0000256" key="2">
    <source>
        <dbReference type="ARBA" id="ARBA00005417"/>
    </source>
</evidence>
<feature type="domain" description="ABC transporter" evidence="11">
    <location>
        <begin position="2"/>
        <end position="237"/>
    </location>
</feature>
<dbReference type="GO" id="GO:0005524">
    <property type="term" value="F:ATP binding"/>
    <property type="evidence" value="ECO:0007669"/>
    <property type="project" value="UniProtKB-KW"/>
</dbReference>
<evidence type="ECO:0000256" key="5">
    <source>
        <dbReference type="ARBA" id="ARBA00022741"/>
    </source>
</evidence>
<dbReference type="EMBL" id="CP147404">
    <property type="protein sequence ID" value="WXB91483.1"/>
    <property type="molecule type" value="Genomic_DNA"/>
</dbReference>
<evidence type="ECO:0000256" key="6">
    <source>
        <dbReference type="ARBA" id="ARBA00022840"/>
    </source>
</evidence>
<comment type="function">
    <text evidence="9">Probably part of an ABC transporter complex. Responsible for energy coupling to the transport system.</text>
</comment>
<evidence type="ECO:0000256" key="10">
    <source>
        <dbReference type="RuleBase" id="RU364103"/>
    </source>
</evidence>
<evidence type="ECO:0000313" key="13">
    <source>
        <dbReference type="Proteomes" id="UP001387364"/>
    </source>
</evidence>
<protein>
    <recommendedName>
        <fullName evidence="10">ABC transporter ATP-binding protein</fullName>
    </recommendedName>
</protein>
<dbReference type="SUPFAM" id="SSF52540">
    <property type="entry name" value="P-loop containing nucleoside triphosphate hydrolases"/>
    <property type="match status" value="1"/>
</dbReference>
<keyword evidence="6 10" id="KW-0067">ATP-binding</keyword>
<evidence type="ECO:0000313" key="12">
    <source>
        <dbReference type="EMBL" id="WXB91483.1"/>
    </source>
</evidence>